<dbReference type="KEGG" id="bid:Bind_1565"/>
<dbReference type="eggNOG" id="COG3316">
    <property type="taxonomic scope" value="Bacteria"/>
</dbReference>
<sequence length="79" mass="9361">MDFAPPIWEANHDHQCHCREAETAYPRTIQGRHFEAWLIIQDVSWYLRYPLSYGNVEDIRWLHDLFMASPSTLGEIADE</sequence>
<evidence type="ECO:0008006" key="3">
    <source>
        <dbReference type="Google" id="ProtNLM"/>
    </source>
</evidence>
<keyword evidence="2" id="KW-1185">Reference proteome</keyword>
<evidence type="ECO:0000313" key="2">
    <source>
        <dbReference type="Proteomes" id="UP000001695"/>
    </source>
</evidence>
<proteinExistence type="predicted"/>
<name>B2IBB3_BEII9</name>
<gene>
    <name evidence="1" type="ordered locus">Bind_1565</name>
</gene>
<dbReference type="AlphaFoldDB" id="B2IBB3"/>
<accession>B2IBB3</accession>
<dbReference type="HOGENOM" id="CLU_2598941_0_0_5"/>
<organism evidence="1 2">
    <name type="scientific">Beijerinckia indica subsp. indica (strain ATCC 9039 / DSM 1715 / NCIMB 8712)</name>
    <dbReference type="NCBI Taxonomy" id="395963"/>
    <lineage>
        <taxon>Bacteria</taxon>
        <taxon>Pseudomonadati</taxon>
        <taxon>Pseudomonadota</taxon>
        <taxon>Alphaproteobacteria</taxon>
        <taxon>Hyphomicrobiales</taxon>
        <taxon>Beijerinckiaceae</taxon>
        <taxon>Beijerinckia</taxon>
    </lineage>
</organism>
<dbReference type="Proteomes" id="UP000001695">
    <property type="component" value="Chromosome"/>
</dbReference>
<dbReference type="EMBL" id="CP001016">
    <property type="protein sequence ID" value="ACB95197.1"/>
    <property type="molecule type" value="Genomic_DNA"/>
</dbReference>
<evidence type="ECO:0000313" key="1">
    <source>
        <dbReference type="EMBL" id="ACB95197.1"/>
    </source>
</evidence>
<protein>
    <recommendedName>
        <fullName evidence="3">Transposase</fullName>
    </recommendedName>
</protein>
<reference evidence="2" key="1">
    <citation type="submission" date="2008-03" db="EMBL/GenBank/DDBJ databases">
        <title>Complete sequence of chromosome of Beijerinckia indica subsp. indica ATCC 9039.</title>
        <authorList>
            <consortium name="US DOE Joint Genome Institute"/>
            <person name="Copeland A."/>
            <person name="Lucas S."/>
            <person name="Lapidus A."/>
            <person name="Glavina del Rio T."/>
            <person name="Dalin E."/>
            <person name="Tice H."/>
            <person name="Bruce D."/>
            <person name="Goodwin L."/>
            <person name="Pitluck S."/>
            <person name="LaButti K."/>
            <person name="Schmutz J."/>
            <person name="Larimer F."/>
            <person name="Land M."/>
            <person name="Hauser L."/>
            <person name="Kyrpides N."/>
            <person name="Mikhailova N."/>
            <person name="Dunfield P.F."/>
            <person name="Dedysh S.N."/>
            <person name="Liesack W."/>
            <person name="Saw J.H."/>
            <person name="Alam M."/>
            <person name="Chen Y."/>
            <person name="Murrell J.C."/>
            <person name="Richardson P."/>
        </authorList>
    </citation>
    <scope>NUCLEOTIDE SEQUENCE [LARGE SCALE GENOMIC DNA]</scope>
    <source>
        <strain evidence="2">ATCC 9039 / DSM 1715 / NCIMB 8712</strain>
    </source>
</reference>
<reference evidence="1 2" key="2">
    <citation type="journal article" date="2010" name="J. Bacteriol.">
        <title>Complete genome sequence of Beijerinckia indica subsp. indica.</title>
        <authorList>
            <person name="Tamas I."/>
            <person name="Dedysh S.N."/>
            <person name="Liesack W."/>
            <person name="Stott M.B."/>
            <person name="Alam M."/>
            <person name="Murrell J.C."/>
            <person name="Dunfield P.F."/>
        </authorList>
    </citation>
    <scope>NUCLEOTIDE SEQUENCE [LARGE SCALE GENOMIC DNA]</scope>
    <source>
        <strain evidence="2">ATCC 9039 / DSM 1715 / NCIMB 8712</strain>
    </source>
</reference>
<dbReference type="STRING" id="395963.Bind_1565"/>